<comment type="similarity">
    <text evidence="1">Belongs to the SMP-30/CGR1 family.</text>
</comment>
<dbReference type="Proteomes" id="UP001172083">
    <property type="component" value="Unassembled WGS sequence"/>
</dbReference>
<dbReference type="RefSeq" id="WP_346758274.1">
    <property type="nucleotide sequence ID" value="NZ_JAUJEB010000001.1"/>
</dbReference>
<dbReference type="SUPFAM" id="SSF63829">
    <property type="entry name" value="Calcium-dependent phosphotriesterase"/>
    <property type="match status" value="1"/>
</dbReference>
<dbReference type="InterPro" id="IPR005511">
    <property type="entry name" value="SMP-30"/>
</dbReference>
<comment type="caution">
    <text evidence="3">The sequence shown here is derived from an EMBL/GenBank/DDBJ whole genome shotgun (WGS) entry which is preliminary data.</text>
</comment>
<protein>
    <submittedName>
        <fullName evidence="3">SMP-30/gluconolactonase/LRE family protein</fullName>
        <ecNumber evidence="3">3.1.1.99</ecNumber>
    </submittedName>
</protein>
<proteinExistence type="inferred from homology"/>
<dbReference type="EC" id="3.1.1.99" evidence="3"/>
<evidence type="ECO:0000256" key="1">
    <source>
        <dbReference type="ARBA" id="ARBA00008853"/>
    </source>
</evidence>
<evidence type="ECO:0000313" key="3">
    <source>
        <dbReference type="EMBL" id="MDN5212957.1"/>
    </source>
</evidence>
<name>A0ABT8L7J3_9BACT</name>
<sequence>MKSIEAQLAYPIRAIVGEGSLWDHANQCLLWVDILDHKIFSFDPKTGRNSGFDLGQDIGTVVLTESGLWAYADQNGVGFLDPETGKRTEGPKPELANPHIRFNDGKCDPRGTFWAGTMAYDCREGAGILYEFDASGGVKEKITNTTISNGLVWNGDGTKFYFIDSMTYEVHCYDYDSKTGNIQNKKVVACIDKAMGLPDGMAIDAEDFLWVALFDGSKVVRVNPQNGEIVFQVVLPVPKVTSCAFGGSDLDELYITTACYLMDADQLDKYPLSGSLFKVKLPYKGVLPYKMNDLNTNS</sequence>
<dbReference type="GO" id="GO:0016787">
    <property type="term" value="F:hydrolase activity"/>
    <property type="evidence" value="ECO:0007669"/>
    <property type="project" value="UniProtKB-KW"/>
</dbReference>
<accession>A0ABT8L7J3</accession>
<dbReference type="PRINTS" id="PR01790">
    <property type="entry name" value="SMP30FAMILY"/>
</dbReference>
<reference evidence="3" key="1">
    <citation type="submission" date="2023-06" db="EMBL/GenBank/DDBJ databases">
        <title>Genomic of Agaribacillus aureum.</title>
        <authorList>
            <person name="Wang G."/>
        </authorList>
    </citation>
    <scope>NUCLEOTIDE SEQUENCE</scope>
    <source>
        <strain evidence="3">BMA12</strain>
    </source>
</reference>
<evidence type="ECO:0000313" key="4">
    <source>
        <dbReference type="Proteomes" id="UP001172083"/>
    </source>
</evidence>
<keyword evidence="3" id="KW-0378">Hydrolase</keyword>
<dbReference type="PANTHER" id="PTHR10907">
    <property type="entry name" value="REGUCALCIN"/>
    <property type="match status" value="1"/>
</dbReference>
<gene>
    <name evidence="3" type="ORF">QQ020_12900</name>
</gene>
<keyword evidence="4" id="KW-1185">Reference proteome</keyword>
<evidence type="ECO:0000259" key="2">
    <source>
        <dbReference type="Pfam" id="PF08450"/>
    </source>
</evidence>
<dbReference type="Pfam" id="PF08450">
    <property type="entry name" value="SGL"/>
    <property type="match status" value="1"/>
</dbReference>
<organism evidence="3 4">
    <name type="scientific">Agaribacillus aureus</name>
    <dbReference type="NCBI Taxonomy" id="3051825"/>
    <lineage>
        <taxon>Bacteria</taxon>
        <taxon>Pseudomonadati</taxon>
        <taxon>Bacteroidota</taxon>
        <taxon>Cytophagia</taxon>
        <taxon>Cytophagales</taxon>
        <taxon>Splendidivirgaceae</taxon>
        <taxon>Agaribacillus</taxon>
    </lineage>
</organism>
<dbReference type="InterPro" id="IPR011042">
    <property type="entry name" value="6-blade_b-propeller_TolB-like"/>
</dbReference>
<dbReference type="Gene3D" id="2.120.10.30">
    <property type="entry name" value="TolB, C-terminal domain"/>
    <property type="match status" value="1"/>
</dbReference>
<feature type="domain" description="SMP-30/Gluconolactonase/LRE-like region" evidence="2">
    <location>
        <begin position="16"/>
        <end position="258"/>
    </location>
</feature>
<dbReference type="PANTHER" id="PTHR10907:SF47">
    <property type="entry name" value="REGUCALCIN"/>
    <property type="match status" value="1"/>
</dbReference>
<dbReference type="EMBL" id="JAUJEB010000001">
    <property type="protein sequence ID" value="MDN5212957.1"/>
    <property type="molecule type" value="Genomic_DNA"/>
</dbReference>
<dbReference type="InterPro" id="IPR013658">
    <property type="entry name" value="SGL"/>
</dbReference>